<dbReference type="EMBL" id="JAGRZL010000081">
    <property type="protein sequence ID" value="MBR7631394.1"/>
    <property type="molecule type" value="Genomic_DNA"/>
</dbReference>
<dbReference type="SUPFAM" id="SSF56399">
    <property type="entry name" value="ADP-ribosylation"/>
    <property type="match status" value="1"/>
</dbReference>
<accession>A0ABS5GX30</accession>
<organism evidence="6 7">
    <name type="scientific">Aeromonas popoffii</name>
    <dbReference type="NCBI Taxonomy" id="70856"/>
    <lineage>
        <taxon>Bacteria</taxon>
        <taxon>Pseudomonadati</taxon>
        <taxon>Pseudomonadota</taxon>
        <taxon>Gammaproteobacteria</taxon>
        <taxon>Aeromonadales</taxon>
        <taxon>Aeromonadaceae</taxon>
        <taxon>Aeromonas</taxon>
    </lineage>
</organism>
<proteinExistence type="inferred from homology"/>
<dbReference type="InterPro" id="IPR042081">
    <property type="entry name" value="RNA_2'-PTrans_C"/>
</dbReference>
<keyword evidence="7" id="KW-1185">Reference proteome</keyword>
<protein>
    <recommendedName>
        <fullName evidence="5">Probable RNA 2'-phosphotransferase</fullName>
        <ecNumber evidence="5">2.7.1.-</ecNumber>
    </recommendedName>
</protein>
<dbReference type="PANTHER" id="PTHR12684">
    <property type="entry name" value="PUTATIVE PHOSPHOTRANSFERASE"/>
    <property type="match status" value="1"/>
</dbReference>
<dbReference type="PANTHER" id="PTHR12684:SF2">
    <property type="entry name" value="TRNA 2'-PHOSPHOTRANSFERASE 1"/>
    <property type="match status" value="1"/>
</dbReference>
<dbReference type="EC" id="2.7.1.-" evidence="5"/>
<evidence type="ECO:0000256" key="2">
    <source>
        <dbReference type="ARBA" id="ARBA00022679"/>
    </source>
</evidence>
<dbReference type="Gene3D" id="3.20.170.30">
    <property type="match status" value="1"/>
</dbReference>
<comment type="similarity">
    <text evidence="1 5">Belongs to the KptA/TPT1 family.</text>
</comment>
<evidence type="ECO:0000256" key="5">
    <source>
        <dbReference type="HAMAP-Rule" id="MF_00299"/>
    </source>
</evidence>
<evidence type="ECO:0000256" key="1">
    <source>
        <dbReference type="ARBA" id="ARBA00009836"/>
    </source>
</evidence>
<gene>
    <name evidence="5" type="primary">kptA</name>
    <name evidence="6" type="ORF">KAT72_20915</name>
</gene>
<comment type="caution">
    <text evidence="6">The sequence shown here is derived from an EMBL/GenBank/DDBJ whole genome shotgun (WGS) entry which is preliminary data.</text>
</comment>
<name>A0ABS5GX30_9GAMM</name>
<comment type="function">
    <text evidence="4 5">Removes the 2'-phosphate from RNA via an intermediate in which the phosphate is ADP-ribosylated by NAD followed by a presumed transesterification to release the RNA and generate ADP-ribose 1''-2''-cyclic phosphate (APPR&gt;P). May function as an ADP-ribosylase.</text>
</comment>
<dbReference type="Pfam" id="PF01885">
    <property type="entry name" value="PTS_2-RNA"/>
    <property type="match status" value="1"/>
</dbReference>
<evidence type="ECO:0000256" key="4">
    <source>
        <dbReference type="ARBA" id="ARBA00025212"/>
    </source>
</evidence>
<evidence type="ECO:0000313" key="6">
    <source>
        <dbReference type="EMBL" id="MBR7631394.1"/>
    </source>
</evidence>
<reference evidence="6 7" key="1">
    <citation type="submission" date="2021-04" db="EMBL/GenBank/DDBJ databases">
        <title>Draft Genome of Aeromonas popoffii ID682, isolated from a natural water source in Idaho.</title>
        <authorList>
            <person name="Testerman T."/>
            <person name="Graf J."/>
        </authorList>
    </citation>
    <scope>NUCLEOTIDE SEQUENCE [LARGE SCALE GENOMIC DNA]</scope>
    <source>
        <strain evidence="6 7">ID682</strain>
    </source>
</reference>
<dbReference type="InterPro" id="IPR022928">
    <property type="entry name" value="RNA_2'-PTrans_KptA"/>
</dbReference>
<dbReference type="HAMAP" id="MF_00299">
    <property type="entry name" value="KptA"/>
    <property type="match status" value="1"/>
</dbReference>
<evidence type="ECO:0000256" key="3">
    <source>
        <dbReference type="ARBA" id="ARBA00023027"/>
    </source>
</evidence>
<dbReference type="RefSeq" id="WP_212514784.1">
    <property type="nucleotide sequence ID" value="NZ_CAWQDX010000109.1"/>
</dbReference>
<sequence>MVNEKEFDKISCVVSHALRHEPWIYELELDDDGWVQVGDLINVLRRENSKWCDIASDTLIDIIKASDKKRHEICDGKIRALYGHSVPQKLLKQPSTPPAILYHGTSPELASIILRNGLLPMGRQYVHLSIDIGTASKVGQRKSPKPALLQINAEDAMKSNVVFYRGNDIVWLADFIPSKFIGCNVNF</sequence>
<evidence type="ECO:0000313" key="7">
    <source>
        <dbReference type="Proteomes" id="UP000675653"/>
    </source>
</evidence>
<keyword evidence="2 5" id="KW-0808">Transferase</keyword>
<dbReference type="Gene3D" id="1.10.10.970">
    <property type="entry name" value="RNA 2'-phosphotransferase, Tpt1/KptA family, N-terminal domain"/>
    <property type="match status" value="1"/>
</dbReference>
<dbReference type="InterPro" id="IPR042080">
    <property type="entry name" value="RNA_2'-PTrans_N"/>
</dbReference>
<keyword evidence="3 5" id="KW-0520">NAD</keyword>
<dbReference type="InterPro" id="IPR002745">
    <property type="entry name" value="Ptrans_KptA/Tpt1"/>
</dbReference>
<dbReference type="Proteomes" id="UP000675653">
    <property type="component" value="Unassembled WGS sequence"/>
</dbReference>